<protein>
    <submittedName>
        <fullName evidence="4">SDR family NAD(P)-dependent oxidoreductase</fullName>
    </submittedName>
</protein>
<evidence type="ECO:0000256" key="3">
    <source>
        <dbReference type="RuleBase" id="RU000363"/>
    </source>
</evidence>
<dbReference type="Gene3D" id="3.40.50.720">
    <property type="entry name" value="NAD(P)-binding Rossmann-like Domain"/>
    <property type="match status" value="1"/>
</dbReference>
<comment type="similarity">
    <text evidence="1 3">Belongs to the short-chain dehydrogenases/reductases (SDR) family.</text>
</comment>
<dbReference type="SUPFAM" id="SSF51735">
    <property type="entry name" value="NAD(P)-binding Rossmann-fold domains"/>
    <property type="match status" value="1"/>
</dbReference>
<dbReference type="RefSeq" id="WP_135070047.1">
    <property type="nucleotide sequence ID" value="NZ_CP038266.1"/>
</dbReference>
<dbReference type="EMBL" id="CP038266">
    <property type="protein sequence ID" value="QBR90313.1"/>
    <property type="molecule type" value="Genomic_DNA"/>
</dbReference>
<reference evidence="4 5" key="1">
    <citation type="submission" date="2019-03" db="EMBL/GenBank/DDBJ databases">
        <authorList>
            <person name="Dong K."/>
        </authorList>
    </citation>
    <scope>NUCLEOTIDE SEQUENCE [LARGE SCALE GENOMIC DNA]</scope>
    <source>
        <strain evidence="5">dk512</strain>
    </source>
</reference>
<evidence type="ECO:0000256" key="2">
    <source>
        <dbReference type="ARBA" id="ARBA00023002"/>
    </source>
</evidence>
<evidence type="ECO:0000313" key="5">
    <source>
        <dbReference type="Proteomes" id="UP000295748"/>
    </source>
</evidence>
<keyword evidence="5" id="KW-1185">Reference proteome</keyword>
<evidence type="ECO:0000256" key="1">
    <source>
        <dbReference type="ARBA" id="ARBA00006484"/>
    </source>
</evidence>
<dbReference type="InterPro" id="IPR002347">
    <property type="entry name" value="SDR_fam"/>
</dbReference>
<accession>A0ABX5SYZ4</accession>
<dbReference type="PRINTS" id="PR00081">
    <property type="entry name" value="GDHRDH"/>
</dbReference>
<evidence type="ECO:0000313" key="4">
    <source>
        <dbReference type="EMBL" id="QBR90313.1"/>
    </source>
</evidence>
<dbReference type="PROSITE" id="PS00061">
    <property type="entry name" value="ADH_SHORT"/>
    <property type="match status" value="1"/>
</dbReference>
<organism evidence="4 5">
    <name type="scientific">Microbacterium wangchenii</name>
    <dbReference type="NCBI Taxonomy" id="2541726"/>
    <lineage>
        <taxon>Bacteria</taxon>
        <taxon>Bacillati</taxon>
        <taxon>Actinomycetota</taxon>
        <taxon>Actinomycetes</taxon>
        <taxon>Micrococcales</taxon>
        <taxon>Microbacteriaceae</taxon>
        <taxon>Microbacterium</taxon>
    </lineage>
</organism>
<keyword evidence="2" id="KW-0560">Oxidoreductase</keyword>
<dbReference type="Pfam" id="PF00106">
    <property type="entry name" value="adh_short"/>
    <property type="match status" value="1"/>
</dbReference>
<dbReference type="PRINTS" id="PR00080">
    <property type="entry name" value="SDRFAMILY"/>
</dbReference>
<name>A0ABX5SYZ4_9MICO</name>
<dbReference type="InterPro" id="IPR020904">
    <property type="entry name" value="Sc_DH/Rdtase_CS"/>
</dbReference>
<dbReference type="PANTHER" id="PTHR43391:SF82">
    <property type="entry name" value="OXIDOREDUCTASE SADH-RELATED"/>
    <property type="match status" value="1"/>
</dbReference>
<dbReference type="InterPro" id="IPR036291">
    <property type="entry name" value="NAD(P)-bd_dom_sf"/>
</dbReference>
<proteinExistence type="inferred from homology"/>
<sequence length="303" mass="31463">MSRFAGRVAFITGAASGAGFGQALVFGRAGARIAVADVRETAVDDAVTRLRAEGIEAWGAPLDVTDRAAYAATADAVESHFGDPVTLLFNTAGVNGFGSAETLTFADYDWLLGVNLGGVVNGMVTFVPRMIEAGQGGHVASVASVGGFEGGLMTAPYSAAKAGVISLMESYAQVLPRHGIGVTVLCPANIRSNIATSHELRPDAGVDTGIRTDQRIVSALTEVYRHGMDPEALALHLKRAMEAGELYAIPYPEVREDLERKFGSVLDAVPVVDDLTPGGAAARTEALQQFRRAAAEGGGSSSK</sequence>
<gene>
    <name evidence="4" type="ORF">E4K62_17485</name>
</gene>
<dbReference type="CDD" id="cd05233">
    <property type="entry name" value="SDR_c"/>
    <property type="match status" value="1"/>
</dbReference>
<dbReference type="PANTHER" id="PTHR43391">
    <property type="entry name" value="RETINOL DEHYDROGENASE-RELATED"/>
    <property type="match status" value="1"/>
</dbReference>
<dbReference type="Proteomes" id="UP000295748">
    <property type="component" value="Chromosome"/>
</dbReference>